<dbReference type="EMBL" id="LT607750">
    <property type="protein sequence ID" value="SCG52104.1"/>
    <property type="molecule type" value="Genomic_DNA"/>
</dbReference>
<dbReference type="AlphaFoldDB" id="A0A1C5I1J1"/>
<accession>A0A1C5I1J1</accession>
<reference evidence="1 2" key="1">
    <citation type="submission" date="2016-06" db="EMBL/GenBank/DDBJ databases">
        <authorList>
            <person name="Kjaerup R.B."/>
            <person name="Dalgaard T.S."/>
            <person name="Juul-Madsen H.R."/>
        </authorList>
    </citation>
    <scope>NUCLEOTIDE SEQUENCE [LARGE SCALE GENOMIC DNA]</scope>
    <source>
        <strain evidence="1 2">DSM 43904</strain>
    </source>
</reference>
<protein>
    <submittedName>
        <fullName evidence="1">Uncharacterized protein</fullName>
    </submittedName>
</protein>
<organism evidence="1 2">
    <name type="scientific">Micromonospora echinaurantiaca</name>
    <dbReference type="NCBI Taxonomy" id="47857"/>
    <lineage>
        <taxon>Bacteria</taxon>
        <taxon>Bacillati</taxon>
        <taxon>Actinomycetota</taxon>
        <taxon>Actinomycetes</taxon>
        <taxon>Micromonosporales</taxon>
        <taxon>Micromonosporaceae</taxon>
        <taxon>Micromonospora</taxon>
    </lineage>
</organism>
<name>A0A1C5I1J1_9ACTN</name>
<dbReference type="RefSeq" id="WP_231928676.1">
    <property type="nucleotide sequence ID" value="NZ_LT607750.1"/>
</dbReference>
<evidence type="ECO:0000313" key="1">
    <source>
        <dbReference type="EMBL" id="SCG52104.1"/>
    </source>
</evidence>
<keyword evidence="2" id="KW-1185">Reference proteome</keyword>
<proteinExistence type="predicted"/>
<evidence type="ECO:0000313" key="2">
    <source>
        <dbReference type="Proteomes" id="UP000198217"/>
    </source>
</evidence>
<gene>
    <name evidence="1" type="ORF">GA0070609_2622</name>
</gene>
<dbReference type="Proteomes" id="UP000198217">
    <property type="component" value="Chromosome I"/>
</dbReference>
<sequence length="48" mass="4799">MRYGGTAGEFLAAGVRVVAVGSALADPDQLDRLAELARAGEAPGTAAR</sequence>